<dbReference type="EMBL" id="MU825505">
    <property type="protein sequence ID" value="KAJ7388303.1"/>
    <property type="molecule type" value="Genomic_DNA"/>
</dbReference>
<organism evidence="3 4">
    <name type="scientific">Desmophyllum pertusum</name>
    <dbReference type="NCBI Taxonomy" id="174260"/>
    <lineage>
        <taxon>Eukaryota</taxon>
        <taxon>Metazoa</taxon>
        <taxon>Cnidaria</taxon>
        <taxon>Anthozoa</taxon>
        <taxon>Hexacorallia</taxon>
        <taxon>Scleractinia</taxon>
        <taxon>Caryophylliina</taxon>
        <taxon>Caryophylliidae</taxon>
        <taxon>Desmophyllum</taxon>
    </lineage>
</organism>
<comment type="caution">
    <text evidence="3">The sequence shown here is derived from an EMBL/GenBank/DDBJ whole genome shotgun (WGS) entry which is preliminary data.</text>
</comment>
<evidence type="ECO:0000259" key="2">
    <source>
        <dbReference type="PROSITE" id="PS50017"/>
    </source>
</evidence>
<dbReference type="CDD" id="cd01670">
    <property type="entry name" value="Death"/>
    <property type="match status" value="1"/>
</dbReference>
<feature type="region of interest" description="Disordered" evidence="1">
    <location>
        <begin position="100"/>
        <end position="138"/>
    </location>
</feature>
<dbReference type="Pfam" id="PF00531">
    <property type="entry name" value="Death"/>
    <property type="match status" value="1"/>
</dbReference>
<dbReference type="InterPro" id="IPR011029">
    <property type="entry name" value="DEATH-like_dom_sf"/>
</dbReference>
<dbReference type="Proteomes" id="UP001163046">
    <property type="component" value="Unassembled WGS sequence"/>
</dbReference>
<name>A0A9X0D7D1_9CNID</name>
<gene>
    <name evidence="3" type="ORF">OS493_038639</name>
</gene>
<dbReference type="Gene3D" id="1.10.533.10">
    <property type="entry name" value="Death Domain, Fas"/>
    <property type="match status" value="1"/>
</dbReference>
<evidence type="ECO:0000256" key="1">
    <source>
        <dbReference type="SAM" id="MobiDB-lite"/>
    </source>
</evidence>
<reference evidence="3" key="1">
    <citation type="submission" date="2023-01" db="EMBL/GenBank/DDBJ databases">
        <title>Genome assembly of the deep-sea coral Lophelia pertusa.</title>
        <authorList>
            <person name="Herrera S."/>
            <person name="Cordes E."/>
        </authorList>
    </citation>
    <scope>NUCLEOTIDE SEQUENCE</scope>
    <source>
        <strain evidence="3">USNM1676648</strain>
        <tissue evidence="3">Polyp</tissue>
    </source>
</reference>
<dbReference type="InterPro" id="IPR016729">
    <property type="entry name" value="FADD"/>
</dbReference>
<dbReference type="InterPro" id="IPR000488">
    <property type="entry name" value="Death_dom"/>
</dbReference>
<evidence type="ECO:0000313" key="3">
    <source>
        <dbReference type="EMBL" id="KAJ7388303.1"/>
    </source>
</evidence>
<dbReference type="AlphaFoldDB" id="A0A9X0D7D1"/>
<dbReference type="SUPFAM" id="SSF47986">
    <property type="entry name" value="DEATH domain"/>
    <property type="match status" value="1"/>
</dbReference>
<feature type="domain" description="Death" evidence="2">
    <location>
        <begin position="25"/>
        <end position="97"/>
    </location>
</feature>
<accession>A0A9X0D7D1</accession>
<evidence type="ECO:0000313" key="4">
    <source>
        <dbReference type="Proteomes" id="UP001163046"/>
    </source>
</evidence>
<protein>
    <recommendedName>
        <fullName evidence="2">Death domain-containing protein</fullName>
    </recommendedName>
</protein>
<dbReference type="PANTHER" id="PTHR15077">
    <property type="entry name" value="FAS-ASSOCIATING DEATH DOMAIN-CONTAINING PROTEIN FADD"/>
    <property type="match status" value="1"/>
</dbReference>
<proteinExistence type="predicted"/>
<dbReference type="OrthoDB" id="5985756at2759"/>
<sequence length="138" mass="15912">MTSENSKLWKIVPTVHQLLPIVGDLGDRWHELGIALNLEKAEVCNIDVDYRWCREKARAVLWAWLEQKGKDATIGRLVIAMYKIGKQRTAQTLLEQLDEAEEKGEEGHGLQQENNDELRDISSSQILRIPEGRMYEKN</sequence>
<dbReference type="PROSITE" id="PS50017">
    <property type="entry name" value="DEATH_DOMAIN"/>
    <property type="match status" value="1"/>
</dbReference>
<keyword evidence="4" id="KW-1185">Reference proteome</keyword>
<dbReference type="GO" id="GO:0007165">
    <property type="term" value="P:signal transduction"/>
    <property type="evidence" value="ECO:0007669"/>
    <property type="project" value="InterPro"/>
</dbReference>